<dbReference type="AlphaFoldDB" id="G7SEH0"/>
<accession>G7SEH0</accession>
<dbReference type="HOGENOM" id="CLU_1795450_0_0_9"/>
<gene>
    <name evidence="2" type="ORF">SSUD12_1603</name>
</gene>
<keyword evidence="1" id="KW-0472">Membrane</keyword>
<evidence type="ECO:0000256" key="1">
    <source>
        <dbReference type="SAM" id="Phobius"/>
    </source>
</evidence>
<protein>
    <submittedName>
        <fullName evidence="2">Uncharacterized protein</fullName>
    </submittedName>
</protein>
<keyword evidence="1" id="KW-0812">Transmembrane</keyword>
<organism evidence="2 3">
    <name type="scientific">Streptococcus suis D12</name>
    <dbReference type="NCBI Taxonomy" id="1004952"/>
    <lineage>
        <taxon>Bacteria</taxon>
        <taxon>Bacillati</taxon>
        <taxon>Bacillota</taxon>
        <taxon>Bacilli</taxon>
        <taxon>Lactobacillales</taxon>
        <taxon>Streptococcaceae</taxon>
        <taxon>Streptococcus</taxon>
    </lineage>
</organism>
<dbReference type="KEGG" id="ssk:SSUD12_1603"/>
<feature type="transmembrane region" description="Helical" evidence="1">
    <location>
        <begin position="90"/>
        <end position="108"/>
    </location>
</feature>
<dbReference type="EMBL" id="CP002644">
    <property type="protein sequence ID" value="AER19877.1"/>
    <property type="molecule type" value="Genomic_DNA"/>
</dbReference>
<sequence length="144" mass="16679">MFVKNDWRKFVKKHRPLLANLMLFIITAIITCGMFHLMRLYTVDKYALSGLTSIDWLRLFIPLFAIWIPPFLVTYLILEVFNGTSVPKKLSTAIALYAGGIVFSIFLLRHLLLVLTIDQFNLLATIVGFPATFFFFKVLRKLFD</sequence>
<evidence type="ECO:0000313" key="2">
    <source>
        <dbReference type="EMBL" id="AER19877.1"/>
    </source>
</evidence>
<dbReference type="Proteomes" id="UP000008845">
    <property type="component" value="Chromosome"/>
</dbReference>
<feature type="transmembrane region" description="Helical" evidence="1">
    <location>
        <begin position="120"/>
        <end position="139"/>
    </location>
</feature>
<feature type="transmembrane region" description="Helical" evidence="1">
    <location>
        <begin position="21"/>
        <end position="39"/>
    </location>
</feature>
<reference evidence="2 3" key="1">
    <citation type="journal article" date="2011" name="BMC Genomics">
        <title>Comparative Genomic Analysis of Streptococcus suis reveals significant genomic diversity among different serotypes.</title>
        <authorList>
            <person name="Zhang A."/>
            <person name="Yang M."/>
            <person name="Hu P."/>
            <person name="Wu J."/>
            <person name="Chen B."/>
            <person name="Hua Y."/>
            <person name="Yu J."/>
            <person name="Chen H."/>
            <person name="Xiao J."/>
            <person name="Jin M."/>
        </authorList>
    </citation>
    <scope>NUCLEOTIDE SEQUENCE [LARGE SCALE GENOMIC DNA]</scope>
    <source>
        <strain evidence="2">D12</strain>
    </source>
</reference>
<feature type="transmembrane region" description="Helical" evidence="1">
    <location>
        <begin position="59"/>
        <end position="78"/>
    </location>
</feature>
<name>G7SEH0_STRSU</name>
<evidence type="ECO:0000313" key="3">
    <source>
        <dbReference type="Proteomes" id="UP000008845"/>
    </source>
</evidence>
<proteinExistence type="predicted"/>
<keyword evidence="1" id="KW-1133">Transmembrane helix</keyword>